<sequence>MSVPGTTGGGVAIAAAKISLRQLGQSSVQAPKERLVVLMQVVAGRQAVQNIGACRDGAFASCCRSGVVWGLARRGHHHFGRGGGVTTEATGSATRTDGGKAGCGDRGNGCGGSCYFCGEGAARGTRASATAATTSRSESREALQMGLNRNAHASATRRAASAKACKQGRSGWDG</sequence>
<comment type="caution">
    <text evidence="2">The sequence shown here is derived from an EMBL/GenBank/DDBJ whole genome shotgun (WGS) entry which is preliminary data.</text>
</comment>
<dbReference type="Proteomes" id="UP000479710">
    <property type="component" value="Unassembled WGS sequence"/>
</dbReference>
<keyword evidence="3" id="KW-1185">Reference proteome</keyword>
<evidence type="ECO:0000313" key="3">
    <source>
        <dbReference type="Proteomes" id="UP000479710"/>
    </source>
</evidence>
<proteinExistence type="predicted"/>
<dbReference type="EMBL" id="SPHZ02000011">
    <property type="protein sequence ID" value="KAF0893663.1"/>
    <property type="molecule type" value="Genomic_DNA"/>
</dbReference>
<feature type="compositionally biased region" description="Low complexity" evidence="1">
    <location>
        <begin position="151"/>
        <end position="164"/>
    </location>
</feature>
<reference evidence="2 3" key="1">
    <citation type="submission" date="2019-11" db="EMBL/GenBank/DDBJ databases">
        <title>Whole genome sequence of Oryza granulata.</title>
        <authorList>
            <person name="Li W."/>
        </authorList>
    </citation>
    <scope>NUCLEOTIDE SEQUENCE [LARGE SCALE GENOMIC DNA]</scope>
    <source>
        <strain evidence="3">cv. Menghai</strain>
        <tissue evidence="2">Leaf</tissue>
    </source>
</reference>
<gene>
    <name evidence="2" type="ORF">E2562_028070</name>
</gene>
<dbReference type="AlphaFoldDB" id="A0A6G1C243"/>
<evidence type="ECO:0000256" key="1">
    <source>
        <dbReference type="SAM" id="MobiDB-lite"/>
    </source>
</evidence>
<name>A0A6G1C243_9ORYZ</name>
<accession>A0A6G1C243</accession>
<feature type="region of interest" description="Disordered" evidence="1">
    <location>
        <begin position="151"/>
        <end position="174"/>
    </location>
</feature>
<protein>
    <submittedName>
        <fullName evidence="2">Uncharacterized protein</fullName>
    </submittedName>
</protein>
<evidence type="ECO:0000313" key="2">
    <source>
        <dbReference type="EMBL" id="KAF0893663.1"/>
    </source>
</evidence>
<organism evidence="2 3">
    <name type="scientific">Oryza meyeriana var. granulata</name>
    <dbReference type="NCBI Taxonomy" id="110450"/>
    <lineage>
        <taxon>Eukaryota</taxon>
        <taxon>Viridiplantae</taxon>
        <taxon>Streptophyta</taxon>
        <taxon>Embryophyta</taxon>
        <taxon>Tracheophyta</taxon>
        <taxon>Spermatophyta</taxon>
        <taxon>Magnoliopsida</taxon>
        <taxon>Liliopsida</taxon>
        <taxon>Poales</taxon>
        <taxon>Poaceae</taxon>
        <taxon>BOP clade</taxon>
        <taxon>Oryzoideae</taxon>
        <taxon>Oryzeae</taxon>
        <taxon>Oryzinae</taxon>
        <taxon>Oryza</taxon>
        <taxon>Oryza meyeriana</taxon>
    </lineage>
</organism>